<reference evidence="4 6" key="1">
    <citation type="submission" date="2009-11" db="EMBL/GenBank/DDBJ databases">
        <authorList>
            <person name="Weinstock G."/>
            <person name="Sodergren E."/>
            <person name="Clifton S."/>
            <person name="Fulton L."/>
            <person name="Fulton B."/>
            <person name="Courtney L."/>
            <person name="Fronick C."/>
            <person name="Harrison M."/>
            <person name="Strong C."/>
            <person name="Farmer C."/>
            <person name="Delahaunty K."/>
            <person name="Markovic C."/>
            <person name="Hall O."/>
            <person name="Minx P."/>
            <person name="Tomlinson C."/>
            <person name="Mitreva M."/>
            <person name="Nelson J."/>
            <person name="Hou S."/>
            <person name="Wollam A."/>
            <person name="Pepin K.H."/>
            <person name="Johnson M."/>
            <person name="Bhonagiri V."/>
            <person name="Nash W.E."/>
            <person name="Warren W."/>
            <person name="Chinwalla A."/>
            <person name="Mardis E.R."/>
            <person name="Wilson R.K."/>
        </authorList>
    </citation>
    <scope>NUCLEOTIDE SEQUENCE [LARGE SCALE GENOMIC DNA]</scope>
    <source>
        <strain evidence="4 6">DSM 20093</strain>
    </source>
</reference>
<evidence type="ECO:0000259" key="3">
    <source>
        <dbReference type="Pfam" id="PF17853"/>
    </source>
</evidence>
<dbReference type="Gene3D" id="1.20.5.5100">
    <property type="match status" value="1"/>
</dbReference>
<dbReference type="InterPro" id="IPR025736">
    <property type="entry name" value="PucR_C-HTH_dom"/>
</dbReference>
<evidence type="ECO:0000259" key="2">
    <source>
        <dbReference type="Pfam" id="PF13556"/>
    </source>
</evidence>
<dbReference type="Gene3D" id="3.30.70.2730">
    <property type="match status" value="1"/>
</dbReference>
<dbReference type="Pfam" id="PF13556">
    <property type="entry name" value="HTH_30"/>
    <property type="match status" value="1"/>
</dbReference>
<comment type="caution">
    <text evidence="4">The sequence shown here is derived from an EMBL/GenBank/DDBJ whole genome shotgun (WGS) entry which is preliminary data.</text>
</comment>
<feature type="domain" description="CdaR GGDEF-like" evidence="3">
    <location>
        <begin position="34"/>
        <end position="139"/>
    </location>
</feature>
<dbReference type="Gene3D" id="1.10.10.2840">
    <property type="entry name" value="PucR C-terminal helix-turn-helix domain"/>
    <property type="match status" value="1"/>
</dbReference>
<dbReference type="Pfam" id="PF17853">
    <property type="entry name" value="GGDEF_2"/>
    <property type="match status" value="1"/>
</dbReference>
<evidence type="ECO:0000313" key="7">
    <source>
        <dbReference type="Proteomes" id="UP000029074"/>
    </source>
</evidence>
<dbReference type="RefSeq" id="WP_006295366.1">
    <property type="nucleotide sequence ID" value="NZ_ABXB03000003.1"/>
</dbReference>
<dbReference type="InterPro" id="IPR041522">
    <property type="entry name" value="CdaR_GGDEF"/>
</dbReference>
<organism evidence="4 6">
    <name type="scientific">Bifidobacterium gallicum DSM 20093 = LMG 11596</name>
    <dbReference type="NCBI Taxonomy" id="561180"/>
    <lineage>
        <taxon>Bacteria</taxon>
        <taxon>Bacillati</taxon>
        <taxon>Actinomycetota</taxon>
        <taxon>Actinomycetes</taxon>
        <taxon>Bifidobacteriales</taxon>
        <taxon>Bifidobacteriaceae</taxon>
        <taxon>Bifidobacterium</taxon>
    </lineage>
</organism>
<dbReference type="STRING" id="561180.BIFGAL_03916"/>
<accession>D1NVM6</accession>
<dbReference type="InterPro" id="IPR051448">
    <property type="entry name" value="CdaR-like_regulators"/>
</dbReference>
<dbReference type="PANTHER" id="PTHR33744">
    <property type="entry name" value="CARBOHYDRATE DIACID REGULATOR"/>
    <property type="match status" value="1"/>
</dbReference>
<dbReference type="EMBL" id="JGYW01000003">
    <property type="protein sequence ID" value="KFI59419.1"/>
    <property type="molecule type" value="Genomic_DNA"/>
</dbReference>
<comment type="similarity">
    <text evidence="1">Belongs to the CdaR family.</text>
</comment>
<feature type="domain" description="PucR C-terminal helix-turn-helix" evidence="2">
    <location>
        <begin position="197"/>
        <end position="252"/>
    </location>
</feature>
<name>D1NVM6_9BIFI</name>
<dbReference type="Proteomes" id="UP000003656">
    <property type="component" value="Unassembled WGS sequence"/>
</dbReference>
<dbReference type="Proteomes" id="UP000029074">
    <property type="component" value="Unassembled WGS sequence"/>
</dbReference>
<dbReference type="PANTHER" id="PTHR33744:SF7">
    <property type="entry name" value="PUCR FAMILY TRANSCRIPTIONAL REGULATOR"/>
    <property type="match status" value="1"/>
</dbReference>
<evidence type="ECO:0000313" key="5">
    <source>
        <dbReference type="EMBL" id="KFI59419.1"/>
    </source>
</evidence>
<proteinExistence type="inferred from homology"/>
<dbReference type="eggNOG" id="COG2508">
    <property type="taxonomic scope" value="Bacteria"/>
</dbReference>
<dbReference type="AlphaFoldDB" id="D1NVM6"/>
<gene>
    <name evidence="5" type="ORF">BGLCM_0532</name>
    <name evidence="4" type="ORF">BIFGAL_03916</name>
</gene>
<reference evidence="5 7" key="2">
    <citation type="submission" date="2014-03" db="EMBL/GenBank/DDBJ databases">
        <title>Genomics of Bifidobacteria.</title>
        <authorList>
            <person name="Ventura M."/>
            <person name="Milani C."/>
            <person name="Lugli G.A."/>
        </authorList>
    </citation>
    <scope>NUCLEOTIDE SEQUENCE [LARGE SCALE GENOMIC DNA]</scope>
    <source>
        <strain evidence="5 7">LMG 11596</strain>
    </source>
</reference>
<dbReference type="EMBL" id="ABXB03000003">
    <property type="protein sequence ID" value="EFA22877.1"/>
    <property type="molecule type" value="Genomic_DNA"/>
</dbReference>
<evidence type="ECO:0000256" key="1">
    <source>
        <dbReference type="ARBA" id="ARBA00006754"/>
    </source>
</evidence>
<dbReference type="OrthoDB" id="3246591at2"/>
<evidence type="ECO:0000313" key="6">
    <source>
        <dbReference type="Proteomes" id="UP000003656"/>
    </source>
</evidence>
<keyword evidence="7" id="KW-1185">Reference proteome</keyword>
<dbReference type="InterPro" id="IPR042070">
    <property type="entry name" value="PucR_C-HTH_sf"/>
</dbReference>
<protein>
    <submittedName>
        <fullName evidence="5">Polyketide Synthase Expression</fullName>
    </submittedName>
</protein>
<evidence type="ECO:0000313" key="4">
    <source>
        <dbReference type="EMBL" id="EFA22877.1"/>
    </source>
</evidence>
<sequence length="259" mass="28261">MMDEQSDVLDLLAGHTDDTTIERLTFECLLNGVVDDRVNSLMHVLGWGSAFPCFAIGGTPREHPASTSRMLRQAVHDLGGAHALVGAAGTMVMVLATQESAVRPEVLCTNVLDAFADNQAVYISPVREGIVGASQTIRETYFSLQAAPAWLDAPRPVRDDDLLPERALLGDPMARDELYINVYRVVLGDSEDDASFNTVSTFLRHGGSLEATAKELNVHPNTVRYRLKRAAETSGWDATDPRDAFVLNTAIAIGRMRDH</sequence>